<organism evidence="1 2">
    <name type="scientific">Aspergillus ochraceoroseus IBT 24754</name>
    <dbReference type="NCBI Taxonomy" id="1392256"/>
    <lineage>
        <taxon>Eukaryota</taxon>
        <taxon>Fungi</taxon>
        <taxon>Dikarya</taxon>
        <taxon>Ascomycota</taxon>
        <taxon>Pezizomycotina</taxon>
        <taxon>Eurotiomycetes</taxon>
        <taxon>Eurotiomycetidae</taxon>
        <taxon>Eurotiales</taxon>
        <taxon>Aspergillaceae</taxon>
        <taxon>Aspergillus</taxon>
        <taxon>Aspergillus subgen. Nidulantes</taxon>
    </lineage>
</organism>
<dbReference type="InterPro" id="IPR036770">
    <property type="entry name" value="Ankyrin_rpt-contain_sf"/>
</dbReference>
<sequence>MPDPIFNLRLPYHILDDILTLVGDDGLCAMCAARPDLIVDLYQYGAQKGIWLDRPPILRTASSVVTYYNNHPNQLSMGEWGTWSVPYPAHDQPIWLAERLIAYDAIASLQMLSRAGLFTVRSYTHTGWTALGFALAHRAERVANYFLSFYSPQELLHDRARIGLGAPSYWTLAVEGKEELLSCFVQMWACVSIASNPTPALSRDDICNLCTYISGGLAQSLLQQGLNVALMPADPMTRDISWHSAMSNRNLDFLDFLSVHARHLINDQTSGQSTPLYMASMLEESPEITARLISYGADITAPTRSGKSVLHHLVYQRRTKGKCFRTIFPHLRNLDLGAGTPVGTLLHQAIRGVETAIARTPPNSTIAENSRRRQRLLNAAAHECSRIRKGNQWGKPDIAQIDSQGLTPLQLAQNLGYHQLTYTLETRAHEAQLPSRRPHHRYHFR</sequence>
<comment type="caution">
    <text evidence="1">The sequence shown here is derived from an EMBL/GenBank/DDBJ whole genome shotgun (WGS) entry which is preliminary data.</text>
</comment>
<protein>
    <submittedName>
        <fullName evidence="1">Uncharacterized protein</fullName>
    </submittedName>
</protein>
<dbReference type="VEuPathDB" id="FungiDB:P175DRAFT_0520819"/>
<dbReference type="GeneID" id="63816048"/>
<dbReference type="EMBL" id="MSFN02000001">
    <property type="protein sequence ID" value="PTU24993.1"/>
    <property type="molecule type" value="Genomic_DNA"/>
</dbReference>
<evidence type="ECO:0000313" key="1">
    <source>
        <dbReference type="EMBL" id="PTU24993.1"/>
    </source>
</evidence>
<dbReference type="AlphaFoldDB" id="A0A2T5M8X6"/>
<name>A0A2T5M8X6_9EURO</name>
<dbReference type="RefSeq" id="XP_040756385.1">
    <property type="nucleotide sequence ID" value="XM_040899166.1"/>
</dbReference>
<dbReference type="Proteomes" id="UP000244073">
    <property type="component" value="Unassembled WGS sequence"/>
</dbReference>
<proteinExistence type="predicted"/>
<dbReference type="Gene3D" id="1.25.40.20">
    <property type="entry name" value="Ankyrin repeat-containing domain"/>
    <property type="match status" value="1"/>
</dbReference>
<evidence type="ECO:0000313" key="2">
    <source>
        <dbReference type="Proteomes" id="UP000244073"/>
    </source>
</evidence>
<accession>A0A2T5M8X6</accession>
<gene>
    <name evidence="1" type="ORF">P175DRAFT_0520819</name>
</gene>
<dbReference type="SUPFAM" id="SSF48403">
    <property type="entry name" value="Ankyrin repeat"/>
    <property type="match status" value="1"/>
</dbReference>
<reference evidence="1 2" key="1">
    <citation type="journal article" date="2018" name="Proc. Natl. Acad. Sci. U.S.A.">
        <title>Linking secondary metabolites to gene clusters through genome sequencing of six diverse Aspergillus species.</title>
        <authorList>
            <person name="Kaerboelling I."/>
            <person name="Vesth T.C."/>
            <person name="Frisvad J.C."/>
            <person name="Nybo J.L."/>
            <person name="Theobald S."/>
            <person name="Kuo A."/>
            <person name="Bowyer P."/>
            <person name="Matsuda Y."/>
            <person name="Mondo S."/>
            <person name="Lyhne E.K."/>
            <person name="Kogle M.E."/>
            <person name="Clum A."/>
            <person name="Lipzen A."/>
            <person name="Salamov A."/>
            <person name="Ngan C.Y."/>
            <person name="Daum C."/>
            <person name="Chiniquy J."/>
            <person name="Barry K."/>
            <person name="LaButti K."/>
            <person name="Haridas S."/>
            <person name="Simmons B.A."/>
            <person name="Magnuson J.K."/>
            <person name="Mortensen U.H."/>
            <person name="Larsen T.O."/>
            <person name="Grigoriev I.V."/>
            <person name="Baker S.E."/>
            <person name="Andersen M.R."/>
        </authorList>
    </citation>
    <scope>NUCLEOTIDE SEQUENCE [LARGE SCALE GENOMIC DNA]</scope>
    <source>
        <strain evidence="1 2">IBT 24754</strain>
    </source>
</reference>